<reference evidence="2" key="1">
    <citation type="journal article" date="2014" name="Front. Microbiol.">
        <title>High frequency of phylogenetically diverse reductive dehalogenase-homologous genes in deep subseafloor sedimentary metagenomes.</title>
        <authorList>
            <person name="Kawai M."/>
            <person name="Futagami T."/>
            <person name="Toyoda A."/>
            <person name="Takaki Y."/>
            <person name="Nishi S."/>
            <person name="Hori S."/>
            <person name="Arai W."/>
            <person name="Tsubouchi T."/>
            <person name="Morono Y."/>
            <person name="Uchiyama I."/>
            <person name="Ito T."/>
            <person name="Fujiyama A."/>
            <person name="Inagaki F."/>
            <person name="Takami H."/>
        </authorList>
    </citation>
    <scope>NUCLEOTIDE SEQUENCE</scope>
    <source>
        <strain evidence="2">Expedition CK06-06</strain>
    </source>
</reference>
<evidence type="ECO:0000259" key="1">
    <source>
        <dbReference type="Pfam" id="PF00534"/>
    </source>
</evidence>
<dbReference type="EMBL" id="BART01000524">
    <property type="protein sequence ID" value="GAG73252.1"/>
    <property type="molecule type" value="Genomic_DNA"/>
</dbReference>
<evidence type="ECO:0000313" key="2">
    <source>
        <dbReference type="EMBL" id="GAG73252.1"/>
    </source>
</evidence>
<protein>
    <recommendedName>
        <fullName evidence="1">Glycosyl transferase family 1 domain-containing protein</fullName>
    </recommendedName>
</protein>
<dbReference type="Pfam" id="PF00534">
    <property type="entry name" value="Glycos_transf_1"/>
    <property type="match status" value="1"/>
</dbReference>
<gene>
    <name evidence="2" type="ORF">S01H4_02421</name>
</gene>
<dbReference type="SUPFAM" id="SSF53756">
    <property type="entry name" value="UDP-Glycosyltransferase/glycogen phosphorylase"/>
    <property type="match status" value="1"/>
</dbReference>
<dbReference type="Gene3D" id="3.40.50.2000">
    <property type="entry name" value="Glycogen Phosphorylase B"/>
    <property type="match status" value="1"/>
</dbReference>
<sequence length="261" mass="30418">MCFDRKRFKSNSLGGRFFYWLDKHSCELADKVLLDTDAHIDYFTNTFDLENEKFKRIFVGADDDIFYPRNIKKKDGTFRVFYYGTYRPLQGIEYIIRAVKLLESHKNINFIIVGKGPEHKKIDKLVQKLNVKNIRLIDWIPYEKLPLKIVKADICLGGHFSDIDKAKRTIAGKTFQFIAMKKPVIVGNNPANRELFENRKNALMVEMADADALADAILELKENEELRERIAEEGYKTFREKCTLEVIGKEIKEIAERLIGE</sequence>
<dbReference type="PANTHER" id="PTHR12526">
    <property type="entry name" value="GLYCOSYLTRANSFERASE"/>
    <property type="match status" value="1"/>
</dbReference>
<dbReference type="AlphaFoldDB" id="X1AVF5"/>
<comment type="caution">
    <text evidence="2">The sequence shown here is derived from an EMBL/GenBank/DDBJ whole genome shotgun (WGS) entry which is preliminary data.</text>
</comment>
<accession>X1AVF5</accession>
<dbReference type="GO" id="GO:0016757">
    <property type="term" value="F:glycosyltransferase activity"/>
    <property type="evidence" value="ECO:0007669"/>
    <property type="project" value="InterPro"/>
</dbReference>
<name>X1AVF5_9ZZZZ</name>
<feature type="domain" description="Glycosyl transferase family 1" evidence="1">
    <location>
        <begin position="68"/>
        <end position="236"/>
    </location>
</feature>
<proteinExistence type="predicted"/>
<organism evidence="2">
    <name type="scientific">marine sediment metagenome</name>
    <dbReference type="NCBI Taxonomy" id="412755"/>
    <lineage>
        <taxon>unclassified sequences</taxon>
        <taxon>metagenomes</taxon>
        <taxon>ecological metagenomes</taxon>
    </lineage>
</organism>
<dbReference type="InterPro" id="IPR001296">
    <property type="entry name" value="Glyco_trans_1"/>
</dbReference>